<evidence type="ECO:0000313" key="8">
    <source>
        <dbReference type="Proteomes" id="UP000469870"/>
    </source>
</evidence>
<evidence type="ECO:0000313" key="6">
    <source>
        <dbReference type="EMBL" id="MRJ47444.1"/>
    </source>
</evidence>
<dbReference type="AlphaFoldDB" id="A0A844BYW8"/>
<evidence type="ECO:0000256" key="3">
    <source>
        <dbReference type="ARBA" id="ARBA00022695"/>
    </source>
</evidence>
<evidence type="ECO:0000313" key="5">
    <source>
        <dbReference type="EMBL" id="MRI81617.1"/>
    </source>
</evidence>
<reference evidence="6 7" key="1">
    <citation type="submission" date="2019-11" db="EMBL/GenBank/DDBJ databases">
        <title>Characterisation of Fundicoccus ignavus gen. nov. sp. nov., a novel genus of the family Aerococcaceae from bulk tank milk.</title>
        <authorList>
            <person name="Siebert A."/>
            <person name="Huptas C."/>
            <person name="Wenning M."/>
            <person name="Scherer S."/>
            <person name="Doll E.V."/>
        </authorList>
    </citation>
    <scope>NUCLEOTIDE SEQUENCE [LARGE SCALE GENOMIC DNA]</scope>
    <source>
        <strain evidence="6 7">DSM 109652</strain>
    </source>
</reference>
<dbReference type="GO" id="GO:0016829">
    <property type="term" value="F:lyase activity"/>
    <property type="evidence" value="ECO:0007669"/>
    <property type="project" value="UniProtKB-KW"/>
</dbReference>
<dbReference type="EMBL" id="WJQR01000005">
    <property type="protein sequence ID" value="MRI81617.1"/>
    <property type="molecule type" value="Genomic_DNA"/>
</dbReference>
<accession>A0A844BYW8</accession>
<dbReference type="EC" id="2.7.7.61" evidence="1"/>
<dbReference type="GO" id="GO:0051191">
    <property type="term" value="P:prosthetic group biosynthetic process"/>
    <property type="evidence" value="ECO:0007669"/>
    <property type="project" value="InterPro"/>
</dbReference>
<evidence type="ECO:0000256" key="4">
    <source>
        <dbReference type="ARBA" id="ARBA00048574"/>
    </source>
</evidence>
<evidence type="ECO:0000256" key="2">
    <source>
        <dbReference type="ARBA" id="ARBA00022679"/>
    </source>
</evidence>
<keyword evidence="5" id="KW-0456">Lyase</keyword>
<dbReference type="NCBIfam" id="NF002383">
    <property type="entry name" value="PRK01392.1"/>
    <property type="match status" value="1"/>
</dbReference>
<evidence type="ECO:0000256" key="1">
    <source>
        <dbReference type="ARBA" id="ARBA00012524"/>
    </source>
</evidence>
<comment type="caution">
    <text evidence="5">The sequence shown here is derived from an EMBL/GenBank/DDBJ whole genome shotgun (WGS) entry which is preliminary data.</text>
</comment>
<organism evidence="5 8">
    <name type="scientific">Fundicoccus ignavus</name>
    <dbReference type="NCBI Taxonomy" id="2664442"/>
    <lineage>
        <taxon>Bacteria</taxon>
        <taxon>Bacillati</taxon>
        <taxon>Bacillota</taxon>
        <taxon>Bacilli</taxon>
        <taxon>Lactobacillales</taxon>
        <taxon>Aerococcaceae</taxon>
        <taxon>Fundicoccus</taxon>
    </lineage>
</organism>
<dbReference type="GO" id="GO:0050519">
    <property type="term" value="F:holo-citrate lyase synthase activity"/>
    <property type="evidence" value="ECO:0007669"/>
    <property type="project" value="UniProtKB-EC"/>
</dbReference>
<sequence>MSNAVFAQGISVDLMMMLETREQRSLTQRELFAKNRHASLLSATMNIPGPIKTSPILRNVFEEVMDVVRQHPSIQAAPILTTLYREKVTGPEYYMLLDLPAEVLKKAMIDIEQQHPWGRLLDLDVLYCESREADSLQFGREEASAIMTTEHIHSISRTDLNLPTRRCLICEEDAKVCGRSRTHSVEEMQAAIAELIENEREKVND</sequence>
<protein>
    <recommendedName>
        <fullName evidence="1">citrate lyase holo-[acyl-carrier protein] synthase</fullName>
        <ecNumber evidence="1">2.7.7.61</ecNumber>
    </recommendedName>
</protein>
<dbReference type="Proteomes" id="UP000469870">
    <property type="component" value="Unassembled WGS sequence"/>
</dbReference>
<evidence type="ECO:0000313" key="7">
    <source>
        <dbReference type="Proteomes" id="UP000440066"/>
    </source>
</evidence>
<dbReference type="NCBIfam" id="TIGR03124">
    <property type="entry name" value="citrate_citX"/>
    <property type="match status" value="1"/>
</dbReference>
<comment type="catalytic activity">
    <reaction evidence="4">
        <text>apo-[citrate lyase ACP] + 2'-(5''-triphospho-alpha-D-ribosyl)-3'-dephospho-CoA = holo-[citrate lyase ACP] + diphosphate</text>
        <dbReference type="Rhea" id="RHEA:16333"/>
        <dbReference type="Rhea" id="RHEA-COMP:10157"/>
        <dbReference type="Rhea" id="RHEA-COMP:10158"/>
        <dbReference type="ChEBI" id="CHEBI:29999"/>
        <dbReference type="ChEBI" id="CHEBI:33019"/>
        <dbReference type="ChEBI" id="CHEBI:61378"/>
        <dbReference type="ChEBI" id="CHEBI:82683"/>
        <dbReference type="EC" id="2.7.7.61"/>
    </reaction>
</comment>
<dbReference type="Proteomes" id="UP000440066">
    <property type="component" value="Unassembled WGS sequence"/>
</dbReference>
<keyword evidence="3 5" id="KW-0548">Nucleotidyltransferase</keyword>
<dbReference type="Pfam" id="PF03802">
    <property type="entry name" value="CitX"/>
    <property type="match status" value="2"/>
</dbReference>
<dbReference type="EMBL" id="WJQT01000009">
    <property type="protein sequence ID" value="MRJ47444.1"/>
    <property type="molecule type" value="Genomic_DNA"/>
</dbReference>
<dbReference type="RefSeq" id="WP_153832522.1">
    <property type="nucleotide sequence ID" value="NZ_WJQR01000005.1"/>
</dbReference>
<dbReference type="InterPro" id="IPR005551">
    <property type="entry name" value="CitX"/>
</dbReference>
<gene>
    <name evidence="5" type="primary">citX</name>
    <name evidence="6" type="ORF">GF867_07690</name>
    <name evidence="5" type="ORF">GIY11_06255</name>
</gene>
<reference evidence="5 8" key="2">
    <citation type="submission" date="2019-11" db="EMBL/GenBank/DDBJ databases">
        <title>Characterisation of Fundicoccus ignavus gen. nov. sp. nov., a novel genus of the family Aerococcaceae isolated from bulk tank milk.</title>
        <authorList>
            <person name="Siebert A."/>
            <person name="Huptas C."/>
            <person name="Wenning M."/>
            <person name="Scherer S."/>
            <person name="Doll E.V."/>
        </authorList>
    </citation>
    <scope>NUCLEOTIDE SEQUENCE [LARGE SCALE GENOMIC DNA]</scope>
    <source>
        <strain evidence="5 8">DSM 109653</strain>
    </source>
</reference>
<keyword evidence="2 5" id="KW-0808">Transferase</keyword>
<name>A0A844BYW8_9LACT</name>
<proteinExistence type="predicted"/>